<dbReference type="GO" id="GO:0008270">
    <property type="term" value="F:zinc ion binding"/>
    <property type="evidence" value="ECO:0007669"/>
    <property type="project" value="InterPro"/>
</dbReference>
<dbReference type="GO" id="GO:0005634">
    <property type="term" value="C:nucleus"/>
    <property type="evidence" value="ECO:0007669"/>
    <property type="project" value="TreeGrafter"/>
</dbReference>
<feature type="domain" description="Xylanolytic transcriptional activator regulatory" evidence="5">
    <location>
        <begin position="317"/>
        <end position="389"/>
    </location>
</feature>
<name>A0AAD6CAR8_9EURO</name>
<evidence type="ECO:0000256" key="2">
    <source>
        <dbReference type="ARBA" id="ARBA00023163"/>
    </source>
</evidence>
<dbReference type="Proteomes" id="UP001213681">
    <property type="component" value="Unassembled WGS sequence"/>
</dbReference>
<sequence>MGLAASRTEGFTRVRDVPLSQNEVAPSEIGDAASRDGLSGVNLHTKGTEFYGNSSNLAFLGNLYTRAKNQAEIRADEYWPTEPDTTATTNRPQPLSPTTCPGTGPLSSKAQLSIVNLLYNADYTGHPSPHSLAGIESGTKLSPSFSVGQGDTGTVNSSQDISLLAIFPNITPTAQLEIEKIFIGSYFTNKHYIHPVLSKGSFMRRCEREAWPISKRTALFRGAIKFAGLYFTVVALGAINASPNETALLDHFYHQFKDPDKTLPPETRFSALDFAKFYFDIAKQALGDLFESSCLETAQALFLMSVFRQNSLQPHSCYMYSGMAVRTAAAIGLASSMSSLPSGIRKEAKRTWWCIYSHEIEMCCSSGRLDSMKELHYYQVSLPKLKVKQLYYQPTPHIQYPGPNEFQVNAGPLDPDAEDNDIVMIPTMVSLAQIMSNASHQLYHSTQRSMSEKSRLAMALDARLLDWKANIPPFLNPDATTLNDPEWAFKQKLVLRLRYYNTRILIHRPFLVAATSNTHSREFRHHLHICLEAARKSITMQYESFMHRIYIRTWWYNTTYALYGSMILLHLVLSNYPDLPDDDLLADVEKSLEIFESMDDIIVARRCAVIENGLVNGKGSGVSGQIGSGSGPVDKSSVGETLVGTTSYASGSSSAAAAAASSTMGTSLPGMLVDVPLGYGSDTPALPLDNTGAGAGEALASRSTEEDFFFSLFSQDPQQPADRTRTEMLANLVDPSILEDFAFGGHDDSFF</sequence>
<reference evidence="6" key="1">
    <citation type="submission" date="2022-12" db="EMBL/GenBank/DDBJ databases">
        <authorList>
            <person name="Petersen C."/>
        </authorList>
    </citation>
    <scope>NUCLEOTIDE SEQUENCE</scope>
    <source>
        <strain evidence="6">IBT 16125</strain>
    </source>
</reference>
<keyword evidence="1" id="KW-0805">Transcription regulation</keyword>
<evidence type="ECO:0000256" key="1">
    <source>
        <dbReference type="ARBA" id="ARBA00023015"/>
    </source>
</evidence>
<feature type="compositionally biased region" description="Polar residues" evidence="4">
    <location>
        <begin position="83"/>
        <end position="103"/>
    </location>
</feature>
<protein>
    <submittedName>
        <fullName evidence="6">Transcriptional regulator family: Fungal Specific TF</fullName>
    </submittedName>
</protein>
<evidence type="ECO:0000313" key="7">
    <source>
        <dbReference type="Proteomes" id="UP001213681"/>
    </source>
</evidence>
<accession>A0AAD6CAR8</accession>
<feature type="region of interest" description="Disordered" evidence="4">
    <location>
        <begin position="80"/>
        <end position="103"/>
    </location>
</feature>
<dbReference type="GO" id="GO:0006351">
    <property type="term" value="P:DNA-templated transcription"/>
    <property type="evidence" value="ECO:0007669"/>
    <property type="project" value="InterPro"/>
</dbReference>
<proteinExistence type="predicted"/>
<dbReference type="GO" id="GO:0000978">
    <property type="term" value="F:RNA polymerase II cis-regulatory region sequence-specific DNA binding"/>
    <property type="evidence" value="ECO:0007669"/>
    <property type="project" value="TreeGrafter"/>
</dbReference>
<dbReference type="CDD" id="cd12148">
    <property type="entry name" value="fungal_TF_MHR"/>
    <property type="match status" value="1"/>
</dbReference>
<keyword evidence="3" id="KW-0539">Nucleus</keyword>
<evidence type="ECO:0000256" key="3">
    <source>
        <dbReference type="ARBA" id="ARBA00023242"/>
    </source>
</evidence>
<organism evidence="6 7">
    <name type="scientific">Penicillium daleae</name>
    <dbReference type="NCBI Taxonomy" id="63821"/>
    <lineage>
        <taxon>Eukaryota</taxon>
        <taxon>Fungi</taxon>
        <taxon>Dikarya</taxon>
        <taxon>Ascomycota</taxon>
        <taxon>Pezizomycotina</taxon>
        <taxon>Eurotiomycetes</taxon>
        <taxon>Eurotiomycetidae</taxon>
        <taxon>Eurotiales</taxon>
        <taxon>Aspergillaceae</taxon>
        <taxon>Penicillium</taxon>
    </lineage>
</organism>
<reference evidence="6" key="2">
    <citation type="journal article" date="2023" name="IMA Fungus">
        <title>Comparative genomic study of the Penicillium genus elucidates a diverse pangenome and 15 lateral gene transfer events.</title>
        <authorList>
            <person name="Petersen C."/>
            <person name="Sorensen T."/>
            <person name="Nielsen M.R."/>
            <person name="Sondergaard T.E."/>
            <person name="Sorensen J.L."/>
            <person name="Fitzpatrick D.A."/>
            <person name="Frisvad J.C."/>
            <person name="Nielsen K.L."/>
        </authorList>
    </citation>
    <scope>NUCLEOTIDE SEQUENCE</scope>
    <source>
        <strain evidence="6">IBT 16125</strain>
    </source>
</reference>
<dbReference type="EMBL" id="JAPVEA010000002">
    <property type="protein sequence ID" value="KAJ5459672.1"/>
    <property type="molecule type" value="Genomic_DNA"/>
</dbReference>
<evidence type="ECO:0000313" key="6">
    <source>
        <dbReference type="EMBL" id="KAJ5459672.1"/>
    </source>
</evidence>
<dbReference type="InterPro" id="IPR007219">
    <property type="entry name" value="XnlR_reg_dom"/>
</dbReference>
<dbReference type="SMART" id="SM00906">
    <property type="entry name" value="Fungal_trans"/>
    <property type="match status" value="1"/>
</dbReference>
<keyword evidence="7" id="KW-1185">Reference proteome</keyword>
<dbReference type="PANTHER" id="PTHR47424:SF15">
    <property type="entry name" value="ZN(II)2CYS6 TRANSCRIPTION FACTOR (EUROFUNG)"/>
    <property type="match status" value="1"/>
</dbReference>
<dbReference type="GO" id="GO:0000435">
    <property type="term" value="P:positive regulation of transcription from RNA polymerase II promoter by galactose"/>
    <property type="evidence" value="ECO:0007669"/>
    <property type="project" value="TreeGrafter"/>
</dbReference>
<evidence type="ECO:0000256" key="4">
    <source>
        <dbReference type="SAM" id="MobiDB-lite"/>
    </source>
</evidence>
<comment type="caution">
    <text evidence="6">The sequence shown here is derived from an EMBL/GenBank/DDBJ whole genome shotgun (WGS) entry which is preliminary data.</text>
</comment>
<dbReference type="RefSeq" id="XP_056768714.1">
    <property type="nucleotide sequence ID" value="XM_056904607.1"/>
</dbReference>
<keyword evidence="2" id="KW-0804">Transcription</keyword>
<dbReference type="Pfam" id="PF04082">
    <property type="entry name" value="Fungal_trans"/>
    <property type="match status" value="1"/>
</dbReference>
<dbReference type="GeneID" id="81594850"/>
<dbReference type="AlphaFoldDB" id="A0AAD6CAR8"/>
<evidence type="ECO:0000259" key="5">
    <source>
        <dbReference type="SMART" id="SM00906"/>
    </source>
</evidence>
<dbReference type="InterPro" id="IPR051127">
    <property type="entry name" value="Fungal_SecMet_Regulators"/>
</dbReference>
<gene>
    <name evidence="6" type="ORF">N7458_001224</name>
</gene>
<dbReference type="GO" id="GO:0000981">
    <property type="term" value="F:DNA-binding transcription factor activity, RNA polymerase II-specific"/>
    <property type="evidence" value="ECO:0007669"/>
    <property type="project" value="TreeGrafter"/>
</dbReference>
<dbReference type="PANTHER" id="PTHR47424">
    <property type="entry name" value="REGULATORY PROTEIN GAL4"/>
    <property type="match status" value="1"/>
</dbReference>